<reference evidence="2 3" key="1">
    <citation type="journal article" date="2024" name="Plant Biotechnol. J.">
        <title>Dendrobium thyrsiflorum genome and its molecular insights into genes involved in important horticultural traits.</title>
        <authorList>
            <person name="Chen B."/>
            <person name="Wang J.Y."/>
            <person name="Zheng P.J."/>
            <person name="Li K.L."/>
            <person name="Liang Y.M."/>
            <person name="Chen X.F."/>
            <person name="Zhang C."/>
            <person name="Zhao X."/>
            <person name="He X."/>
            <person name="Zhang G.Q."/>
            <person name="Liu Z.J."/>
            <person name="Xu Q."/>
        </authorList>
    </citation>
    <scope>NUCLEOTIDE SEQUENCE [LARGE SCALE GENOMIC DNA]</scope>
    <source>
        <strain evidence="2">GZMU011</strain>
    </source>
</reference>
<protein>
    <submittedName>
        <fullName evidence="2">Uncharacterized protein</fullName>
    </submittedName>
</protein>
<evidence type="ECO:0000313" key="2">
    <source>
        <dbReference type="EMBL" id="KAL0925804.1"/>
    </source>
</evidence>
<evidence type="ECO:0000256" key="1">
    <source>
        <dbReference type="SAM" id="MobiDB-lite"/>
    </source>
</evidence>
<accession>A0ABD0VL49</accession>
<dbReference type="AlphaFoldDB" id="A0ABD0VL49"/>
<keyword evidence="3" id="KW-1185">Reference proteome</keyword>
<proteinExistence type="predicted"/>
<dbReference type="Proteomes" id="UP001552299">
    <property type="component" value="Unassembled WGS sequence"/>
</dbReference>
<comment type="caution">
    <text evidence="2">The sequence shown here is derived from an EMBL/GenBank/DDBJ whole genome shotgun (WGS) entry which is preliminary data.</text>
</comment>
<feature type="region of interest" description="Disordered" evidence="1">
    <location>
        <begin position="432"/>
        <end position="460"/>
    </location>
</feature>
<feature type="compositionally biased region" description="Polar residues" evidence="1">
    <location>
        <begin position="438"/>
        <end position="447"/>
    </location>
</feature>
<name>A0ABD0VL49_DENTH</name>
<gene>
    <name evidence="2" type="ORF">M5K25_004174</name>
</gene>
<sequence length="492" mass="55042">MRHLRRGRREPGATPTTRQVYASLASTAVDPSRRKCVAVLVTKRVIQKSLFRCSRRTGKPPIRALLQRGGMGNRCGAYDEKGIFISTRLRGNNCASFRQVHLKTPYTAFSDVVGIEDFYGRGVQGHLPYTPSRSIAKKIHQSEYEAYNEPDPPSLREIPVARGGTVQEFPVETIGIQQGKIQEEFGSWSGWRQQLKNKFSETVAINSEENSDKSVQVNVIFVCKSTFEICGHFSELFILDSLVALRNPHLKNNRIDNISILHGEIKRHASRRRDGVALNLVSSYTSKLVPVINHNDRHQRGHAGSQRMPSEHELILRPQLTNQLPKRTRFALQNKRRRLKQTMNLVIALADEVETTDSENDLSVIVIGVDEVGRASALGLVVVDALDEPARVQVIAARRGEAGVGDIVLVDGEDDSAYAGYWFEVRRFQAQREKPRQTTHSRPQNTDIAGGDGDEGGEEGEAENRVLQGYVVNYLLELDRMVIFISLGAAGW</sequence>
<evidence type="ECO:0000313" key="3">
    <source>
        <dbReference type="Proteomes" id="UP001552299"/>
    </source>
</evidence>
<dbReference type="EMBL" id="JANQDX010000004">
    <property type="protein sequence ID" value="KAL0925804.1"/>
    <property type="molecule type" value="Genomic_DNA"/>
</dbReference>
<organism evidence="2 3">
    <name type="scientific">Dendrobium thyrsiflorum</name>
    <name type="common">Pinecone-like raceme dendrobium</name>
    <name type="synonym">Orchid</name>
    <dbReference type="NCBI Taxonomy" id="117978"/>
    <lineage>
        <taxon>Eukaryota</taxon>
        <taxon>Viridiplantae</taxon>
        <taxon>Streptophyta</taxon>
        <taxon>Embryophyta</taxon>
        <taxon>Tracheophyta</taxon>
        <taxon>Spermatophyta</taxon>
        <taxon>Magnoliopsida</taxon>
        <taxon>Liliopsida</taxon>
        <taxon>Asparagales</taxon>
        <taxon>Orchidaceae</taxon>
        <taxon>Epidendroideae</taxon>
        <taxon>Malaxideae</taxon>
        <taxon>Dendrobiinae</taxon>
        <taxon>Dendrobium</taxon>
    </lineage>
</organism>